<accession>A0AAD8AWD0</accession>
<keyword evidence="2" id="KW-0547">Nucleotide-binding</keyword>
<dbReference type="Proteomes" id="UP001233172">
    <property type="component" value="Unassembled WGS sequence"/>
</dbReference>
<dbReference type="Gene3D" id="3.40.50.300">
    <property type="entry name" value="P-loop containing nucleotide triphosphate hydrolases"/>
    <property type="match status" value="1"/>
</dbReference>
<dbReference type="InterPro" id="IPR045058">
    <property type="entry name" value="GIMA/IAN/Toc"/>
</dbReference>
<feature type="domain" description="AIG1-type G" evidence="5">
    <location>
        <begin position="4"/>
        <end position="211"/>
    </location>
</feature>
<sequence length="362" mass="40885">MSEQHILNVLLVGRTGNGKSSCGNTILGKDVFHRDTQEKATIQLGELSGKPFRVVDASGIGDTGEDLGTINLIDTLKFVMQCTHLDELDGVRGVIVVVVKYGQRFTPQEKKAIEEIKRTFGQGCLKEVGLLLLTYGDYFDCNDFTEWCLNQTGAFKNLYDECRERCILFNNLTEDPATKGEQLNIFWSKVEEIQGRGNCFLKLDPMLKQRLLSDHQHSIDQYKNDIRSNNTELSKIDIKLYPKSVQELIDGYPPNNAIELEQRLRLLTDKVKAMENNSSAGGSQLMNRWTTYVDILELQKHIAAAGASNHFREVDSLQARTATNCYLYESRMSLRFVIAVMFGCIVAAIFVYVLCFIAIKVQ</sequence>
<dbReference type="InterPro" id="IPR027417">
    <property type="entry name" value="P-loop_NTPase"/>
</dbReference>
<feature type="transmembrane region" description="Helical" evidence="4">
    <location>
        <begin position="336"/>
        <end position="359"/>
    </location>
</feature>
<reference evidence="6" key="2">
    <citation type="submission" date="2023-04" db="EMBL/GenBank/DDBJ databases">
        <authorList>
            <person name="Bu L."/>
            <person name="Lu L."/>
            <person name="Laidemitt M.R."/>
            <person name="Zhang S.M."/>
            <person name="Mutuku M."/>
            <person name="Mkoji G."/>
            <person name="Steinauer M."/>
            <person name="Loker E.S."/>
        </authorList>
    </citation>
    <scope>NUCLEOTIDE SEQUENCE</scope>
    <source>
        <strain evidence="6">KasaAsao</strain>
        <tissue evidence="6">Whole Snail</tissue>
    </source>
</reference>
<dbReference type="PROSITE" id="PS51720">
    <property type="entry name" value="G_AIG1"/>
    <property type="match status" value="1"/>
</dbReference>
<organism evidence="6 7">
    <name type="scientific">Biomphalaria pfeifferi</name>
    <name type="common">Bloodfluke planorb</name>
    <name type="synonym">Freshwater snail</name>
    <dbReference type="NCBI Taxonomy" id="112525"/>
    <lineage>
        <taxon>Eukaryota</taxon>
        <taxon>Metazoa</taxon>
        <taxon>Spiralia</taxon>
        <taxon>Lophotrochozoa</taxon>
        <taxon>Mollusca</taxon>
        <taxon>Gastropoda</taxon>
        <taxon>Heterobranchia</taxon>
        <taxon>Euthyneura</taxon>
        <taxon>Panpulmonata</taxon>
        <taxon>Hygrophila</taxon>
        <taxon>Lymnaeoidea</taxon>
        <taxon>Planorbidae</taxon>
        <taxon>Biomphalaria</taxon>
    </lineage>
</organism>
<protein>
    <submittedName>
        <fullName evidence="6">GTPase IMAP family member 7</fullName>
    </submittedName>
</protein>
<reference evidence="6" key="1">
    <citation type="journal article" date="2023" name="PLoS Negl. Trop. Dis.">
        <title>A genome sequence for Biomphalaria pfeifferi, the major vector snail for the human-infecting parasite Schistosoma mansoni.</title>
        <authorList>
            <person name="Bu L."/>
            <person name="Lu L."/>
            <person name="Laidemitt M.R."/>
            <person name="Zhang S.M."/>
            <person name="Mutuku M."/>
            <person name="Mkoji G."/>
            <person name="Steinauer M."/>
            <person name="Loker E.S."/>
        </authorList>
    </citation>
    <scope>NUCLEOTIDE SEQUENCE</scope>
    <source>
        <strain evidence="6">KasaAsao</strain>
    </source>
</reference>
<keyword evidence="4" id="KW-1133">Transmembrane helix</keyword>
<evidence type="ECO:0000256" key="3">
    <source>
        <dbReference type="ARBA" id="ARBA00023134"/>
    </source>
</evidence>
<keyword evidence="4" id="KW-0472">Membrane</keyword>
<evidence type="ECO:0000313" key="7">
    <source>
        <dbReference type="Proteomes" id="UP001233172"/>
    </source>
</evidence>
<dbReference type="InterPro" id="IPR006703">
    <property type="entry name" value="G_AIG1"/>
</dbReference>
<evidence type="ECO:0000256" key="2">
    <source>
        <dbReference type="ARBA" id="ARBA00022741"/>
    </source>
</evidence>
<dbReference type="GO" id="GO:0005525">
    <property type="term" value="F:GTP binding"/>
    <property type="evidence" value="ECO:0007669"/>
    <property type="project" value="UniProtKB-KW"/>
</dbReference>
<dbReference type="EMBL" id="JASAOG010000225">
    <property type="protein sequence ID" value="KAK0043057.1"/>
    <property type="molecule type" value="Genomic_DNA"/>
</dbReference>
<keyword evidence="3" id="KW-0342">GTP-binding</keyword>
<dbReference type="Pfam" id="PF04548">
    <property type="entry name" value="AIG1"/>
    <property type="match status" value="1"/>
</dbReference>
<keyword evidence="7" id="KW-1185">Reference proteome</keyword>
<evidence type="ECO:0000313" key="6">
    <source>
        <dbReference type="EMBL" id="KAK0043057.1"/>
    </source>
</evidence>
<comment type="similarity">
    <text evidence="1">Belongs to the TRAFAC class TrmE-Era-EngA-EngB-Septin-like GTPase superfamily. AIG1/Toc34/Toc159-like paraseptin GTPase family. IAN subfamily.</text>
</comment>
<evidence type="ECO:0000256" key="1">
    <source>
        <dbReference type="ARBA" id="ARBA00008535"/>
    </source>
</evidence>
<dbReference type="PANTHER" id="PTHR10903">
    <property type="entry name" value="GTPASE, IMAP FAMILY MEMBER-RELATED"/>
    <property type="match status" value="1"/>
</dbReference>
<evidence type="ECO:0000259" key="5">
    <source>
        <dbReference type="PROSITE" id="PS51720"/>
    </source>
</evidence>
<evidence type="ECO:0000256" key="4">
    <source>
        <dbReference type="SAM" id="Phobius"/>
    </source>
</evidence>
<dbReference type="AlphaFoldDB" id="A0AAD8AWD0"/>
<gene>
    <name evidence="6" type="ORF">Bpfe_027490</name>
</gene>
<dbReference type="PANTHER" id="PTHR10903:SF184">
    <property type="entry name" value="GTP-BINDING PROTEIN A"/>
    <property type="match status" value="1"/>
</dbReference>
<name>A0AAD8AWD0_BIOPF</name>
<keyword evidence="4" id="KW-0812">Transmembrane</keyword>
<comment type="caution">
    <text evidence="6">The sequence shown here is derived from an EMBL/GenBank/DDBJ whole genome shotgun (WGS) entry which is preliminary data.</text>
</comment>
<proteinExistence type="inferred from homology"/>
<dbReference type="SUPFAM" id="SSF52540">
    <property type="entry name" value="P-loop containing nucleoside triphosphate hydrolases"/>
    <property type="match status" value="1"/>
</dbReference>